<name>A0A9R1X6Q0_LACSA</name>
<protein>
    <submittedName>
        <fullName evidence="1">Uncharacterized protein</fullName>
    </submittedName>
</protein>
<accession>A0A9R1X6Q0</accession>
<reference evidence="1 2" key="1">
    <citation type="journal article" date="2017" name="Nat. Commun.">
        <title>Genome assembly with in vitro proximity ligation data and whole-genome triplication in lettuce.</title>
        <authorList>
            <person name="Reyes-Chin-Wo S."/>
            <person name="Wang Z."/>
            <person name="Yang X."/>
            <person name="Kozik A."/>
            <person name="Arikit S."/>
            <person name="Song C."/>
            <person name="Xia L."/>
            <person name="Froenicke L."/>
            <person name="Lavelle D.O."/>
            <person name="Truco M.J."/>
            <person name="Xia R."/>
            <person name="Zhu S."/>
            <person name="Xu C."/>
            <person name="Xu H."/>
            <person name="Xu X."/>
            <person name="Cox K."/>
            <person name="Korf I."/>
            <person name="Meyers B.C."/>
            <person name="Michelmore R.W."/>
        </authorList>
    </citation>
    <scope>NUCLEOTIDE SEQUENCE [LARGE SCALE GENOMIC DNA]</scope>
    <source>
        <strain evidence="2">cv. Salinas</strain>
        <tissue evidence="1">Seedlings</tissue>
    </source>
</reference>
<dbReference type="EMBL" id="NBSK02000005">
    <property type="protein sequence ID" value="KAJ0202840.1"/>
    <property type="molecule type" value="Genomic_DNA"/>
</dbReference>
<proteinExistence type="predicted"/>
<evidence type="ECO:0000313" key="2">
    <source>
        <dbReference type="Proteomes" id="UP000235145"/>
    </source>
</evidence>
<dbReference type="AlphaFoldDB" id="A0A9R1X6Q0"/>
<dbReference type="Proteomes" id="UP000235145">
    <property type="component" value="Unassembled WGS sequence"/>
</dbReference>
<evidence type="ECO:0000313" key="1">
    <source>
        <dbReference type="EMBL" id="KAJ0202840.1"/>
    </source>
</evidence>
<gene>
    <name evidence="1" type="ORF">LSAT_V11C500277340</name>
</gene>
<sequence>MTNFLGSHKNASSLEEFTTTSKTYTKAGQTISISLRQLWIDLKNNANPQRFSICETVAKIERCSKIERANRRNFTKLNPNATSQQSDERTHIDINNDLIDLEDAQPLRRRVGRNKAKKWVCWLQDLALLIMLEANLIDMSKYKKQRRG</sequence>
<keyword evidence="2" id="KW-1185">Reference proteome</keyword>
<organism evidence="1 2">
    <name type="scientific">Lactuca sativa</name>
    <name type="common">Garden lettuce</name>
    <dbReference type="NCBI Taxonomy" id="4236"/>
    <lineage>
        <taxon>Eukaryota</taxon>
        <taxon>Viridiplantae</taxon>
        <taxon>Streptophyta</taxon>
        <taxon>Embryophyta</taxon>
        <taxon>Tracheophyta</taxon>
        <taxon>Spermatophyta</taxon>
        <taxon>Magnoliopsida</taxon>
        <taxon>eudicotyledons</taxon>
        <taxon>Gunneridae</taxon>
        <taxon>Pentapetalae</taxon>
        <taxon>asterids</taxon>
        <taxon>campanulids</taxon>
        <taxon>Asterales</taxon>
        <taxon>Asteraceae</taxon>
        <taxon>Cichorioideae</taxon>
        <taxon>Cichorieae</taxon>
        <taxon>Lactucinae</taxon>
        <taxon>Lactuca</taxon>
    </lineage>
</organism>
<comment type="caution">
    <text evidence="1">The sequence shown here is derived from an EMBL/GenBank/DDBJ whole genome shotgun (WGS) entry which is preliminary data.</text>
</comment>